<proteinExistence type="predicted"/>
<evidence type="ECO:0000256" key="2">
    <source>
        <dbReference type="ARBA" id="ARBA00023235"/>
    </source>
</evidence>
<dbReference type="InterPro" id="IPR008880">
    <property type="entry name" value="Trigger_fac_C"/>
</dbReference>
<reference evidence="5" key="1">
    <citation type="submission" date="2018-05" db="EMBL/GenBank/DDBJ databases">
        <authorList>
            <person name="Lanie J.A."/>
            <person name="Ng W.-L."/>
            <person name="Kazmierczak K.M."/>
            <person name="Andrzejewski T.M."/>
            <person name="Davidsen T.M."/>
            <person name="Wayne K.J."/>
            <person name="Tettelin H."/>
            <person name="Glass J.I."/>
            <person name="Rusch D."/>
            <person name="Podicherti R."/>
            <person name="Tsui H.-C.T."/>
            <person name="Winkler M.E."/>
        </authorList>
    </citation>
    <scope>NUCLEOTIDE SEQUENCE</scope>
</reference>
<dbReference type="Gene3D" id="1.10.3120.10">
    <property type="entry name" value="Trigger factor, C-terminal domain"/>
    <property type="match status" value="1"/>
</dbReference>
<feature type="domain" description="Trigger factor C-terminal" evidence="4">
    <location>
        <begin position="3"/>
        <end position="84"/>
    </location>
</feature>
<dbReference type="GO" id="GO:0003755">
    <property type="term" value="F:peptidyl-prolyl cis-trans isomerase activity"/>
    <property type="evidence" value="ECO:0007669"/>
    <property type="project" value="UniProtKB-KW"/>
</dbReference>
<feature type="compositionally biased region" description="Basic residues" evidence="3">
    <location>
        <begin position="125"/>
        <end position="141"/>
    </location>
</feature>
<dbReference type="InterPro" id="IPR027304">
    <property type="entry name" value="Trigger_fact/SurA_dom_sf"/>
</dbReference>
<feature type="compositionally biased region" description="Basic and acidic residues" evidence="3">
    <location>
        <begin position="111"/>
        <end position="124"/>
    </location>
</feature>
<dbReference type="InterPro" id="IPR037041">
    <property type="entry name" value="Trigger_fac_C_sf"/>
</dbReference>
<keyword evidence="2" id="KW-0413">Isomerase</keyword>
<sequence>MEKNKKKSEKIAKKRIKLGLILNEIGEKNNLRVEEEEVKNEIQKQVQSMPGQQKQVLEYYQKNPSAAASLKGSIYEDKIITLIKQKAKKIKKIISIKEADEIIKNDYENKKISSESAKNDDQIKTKKALKKGKKGKKIRKK</sequence>
<dbReference type="SUPFAM" id="SSF109998">
    <property type="entry name" value="Triger factor/SurA peptide-binding domain-like"/>
    <property type="match status" value="1"/>
</dbReference>
<gene>
    <name evidence="5" type="ORF">METZ01_LOCUS484890</name>
</gene>
<evidence type="ECO:0000259" key="4">
    <source>
        <dbReference type="Pfam" id="PF05698"/>
    </source>
</evidence>
<keyword evidence="1" id="KW-0697">Rotamase</keyword>
<accession>A0A383CI30</accession>
<dbReference type="GO" id="GO:0006457">
    <property type="term" value="P:protein folding"/>
    <property type="evidence" value="ECO:0007669"/>
    <property type="project" value="InterPro"/>
</dbReference>
<name>A0A383CI30_9ZZZZ</name>
<dbReference type="EMBL" id="UINC01209145">
    <property type="protein sequence ID" value="SVE32036.1"/>
    <property type="molecule type" value="Genomic_DNA"/>
</dbReference>
<protein>
    <recommendedName>
        <fullName evidence="4">Trigger factor C-terminal domain-containing protein</fullName>
    </recommendedName>
</protein>
<dbReference type="Pfam" id="PF05698">
    <property type="entry name" value="Trigger_C"/>
    <property type="match status" value="1"/>
</dbReference>
<evidence type="ECO:0000313" key="5">
    <source>
        <dbReference type="EMBL" id="SVE32036.1"/>
    </source>
</evidence>
<evidence type="ECO:0000256" key="1">
    <source>
        <dbReference type="ARBA" id="ARBA00023110"/>
    </source>
</evidence>
<dbReference type="AlphaFoldDB" id="A0A383CI30"/>
<dbReference type="GO" id="GO:0015031">
    <property type="term" value="P:protein transport"/>
    <property type="evidence" value="ECO:0007669"/>
    <property type="project" value="InterPro"/>
</dbReference>
<organism evidence="5">
    <name type="scientific">marine metagenome</name>
    <dbReference type="NCBI Taxonomy" id="408172"/>
    <lineage>
        <taxon>unclassified sequences</taxon>
        <taxon>metagenomes</taxon>
        <taxon>ecological metagenomes</taxon>
    </lineage>
</organism>
<feature type="region of interest" description="Disordered" evidence="3">
    <location>
        <begin position="111"/>
        <end position="141"/>
    </location>
</feature>
<evidence type="ECO:0000256" key="3">
    <source>
        <dbReference type="SAM" id="MobiDB-lite"/>
    </source>
</evidence>